<dbReference type="SMART" id="SM00419">
    <property type="entry name" value="HTH_CRP"/>
    <property type="match status" value="1"/>
</dbReference>
<dbReference type="PANTHER" id="PTHR24567:SF74">
    <property type="entry name" value="HTH-TYPE TRANSCRIPTIONAL REGULATOR ARCR"/>
    <property type="match status" value="1"/>
</dbReference>
<keyword evidence="1" id="KW-0805">Transcription regulation</keyword>
<dbReference type="Gene3D" id="2.60.120.10">
    <property type="entry name" value="Jelly Rolls"/>
    <property type="match status" value="1"/>
</dbReference>
<evidence type="ECO:0000259" key="5">
    <source>
        <dbReference type="PROSITE" id="PS51063"/>
    </source>
</evidence>
<evidence type="ECO:0000256" key="3">
    <source>
        <dbReference type="ARBA" id="ARBA00023163"/>
    </source>
</evidence>
<dbReference type="AlphaFoldDB" id="A0A1G6Q394"/>
<reference evidence="6 7" key="1">
    <citation type="submission" date="2016-09" db="EMBL/GenBank/DDBJ databases">
        <authorList>
            <person name="Capua I."/>
            <person name="De Benedictis P."/>
            <person name="Joannis T."/>
            <person name="Lombin L.H."/>
            <person name="Cattoli G."/>
        </authorList>
    </citation>
    <scope>NUCLEOTIDE SEQUENCE [LARGE SCALE GENOMIC DNA]</scope>
    <source>
        <strain evidence="6 7">A7P-90m</strain>
    </source>
</reference>
<dbReference type="InterPro" id="IPR050397">
    <property type="entry name" value="Env_Response_Regulators"/>
</dbReference>
<dbReference type="InterPro" id="IPR014710">
    <property type="entry name" value="RmlC-like_jellyroll"/>
</dbReference>
<dbReference type="GO" id="GO:0003677">
    <property type="term" value="F:DNA binding"/>
    <property type="evidence" value="ECO:0007669"/>
    <property type="project" value="UniProtKB-KW"/>
</dbReference>
<name>A0A1G6Q394_9BACT</name>
<dbReference type="InterPro" id="IPR000595">
    <property type="entry name" value="cNMP-bd_dom"/>
</dbReference>
<feature type="domain" description="Cyclic nucleotide-binding" evidence="4">
    <location>
        <begin position="11"/>
        <end position="131"/>
    </location>
</feature>
<dbReference type="InterPro" id="IPR036390">
    <property type="entry name" value="WH_DNA-bd_sf"/>
</dbReference>
<dbReference type="InterPro" id="IPR012318">
    <property type="entry name" value="HTH_CRP"/>
</dbReference>
<evidence type="ECO:0000259" key="4">
    <source>
        <dbReference type="PROSITE" id="PS50042"/>
    </source>
</evidence>
<dbReference type="PRINTS" id="PR00034">
    <property type="entry name" value="HTHCRP"/>
</dbReference>
<protein>
    <submittedName>
        <fullName evidence="6">CRP/FNR family transcriptional regulator, anaerobic regulatory protein</fullName>
    </submittedName>
</protein>
<dbReference type="STRING" id="1640674.SAMN05216323_10577"/>
<dbReference type="PROSITE" id="PS50042">
    <property type="entry name" value="CNMP_BINDING_3"/>
    <property type="match status" value="1"/>
</dbReference>
<dbReference type="SUPFAM" id="SSF51206">
    <property type="entry name" value="cAMP-binding domain-like"/>
    <property type="match status" value="1"/>
</dbReference>
<dbReference type="InterPro" id="IPR036388">
    <property type="entry name" value="WH-like_DNA-bd_sf"/>
</dbReference>
<dbReference type="CDD" id="cd00038">
    <property type="entry name" value="CAP_ED"/>
    <property type="match status" value="1"/>
</dbReference>
<evidence type="ECO:0000256" key="2">
    <source>
        <dbReference type="ARBA" id="ARBA00023125"/>
    </source>
</evidence>
<dbReference type="SMART" id="SM00100">
    <property type="entry name" value="cNMP"/>
    <property type="match status" value="1"/>
</dbReference>
<dbReference type="PROSITE" id="PS51063">
    <property type="entry name" value="HTH_CRP_2"/>
    <property type="match status" value="1"/>
</dbReference>
<dbReference type="Pfam" id="PF00027">
    <property type="entry name" value="cNMP_binding"/>
    <property type="match status" value="1"/>
</dbReference>
<dbReference type="SUPFAM" id="SSF46785">
    <property type="entry name" value="Winged helix' DNA-binding domain"/>
    <property type="match status" value="1"/>
</dbReference>
<dbReference type="EMBL" id="FMYP01000057">
    <property type="protein sequence ID" value="SDC86236.1"/>
    <property type="molecule type" value="Genomic_DNA"/>
</dbReference>
<keyword evidence="3" id="KW-0804">Transcription</keyword>
<accession>A0A1G6Q394</accession>
<dbReference type="Gene3D" id="1.10.10.10">
    <property type="entry name" value="Winged helix-like DNA-binding domain superfamily/Winged helix DNA-binding domain"/>
    <property type="match status" value="1"/>
</dbReference>
<dbReference type="PANTHER" id="PTHR24567">
    <property type="entry name" value="CRP FAMILY TRANSCRIPTIONAL REGULATORY PROTEIN"/>
    <property type="match status" value="1"/>
</dbReference>
<dbReference type="GO" id="GO:0005829">
    <property type="term" value="C:cytosol"/>
    <property type="evidence" value="ECO:0007669"/>
    <property type="project" value="TreeGrafter"/>
</dbReference>
<dbReference type="Proteomes" id="UP000199452">
    <property type="component" value="Unassembled WGS sequence"/>
</dbReference>
<proteinExistence type="predicted"/>
<dbReference type="InterPro" id="IPR018490">
    <property type="entry name" value="cNMP-bd_dom_sf"/>
</dbReference>
<keyword evidence="7" id="KW-1185">Reference proteome</keyword>
<evidence type="ECO:0000256" key="1">
    <source>
        <dbReference type="ARBA" id="ARBA00023015"/>
    </source>
</evidence>
<keyword evidence="2" id="KW-0238">DNA-binding</keyword>
<evidence type="ECO:0000313" key="6">
    <source>
        <dbReference type="EMBL" id="SDC86236.1"/>
    </source>
</evidence>
<organism evidence="6 7">
    <name type="scientific">Williamwhitmania taraxaci</name>
    <dbReference type="NCBI Taxonomy" id="1640674"/>
    <lineage>
        <taxon>Bacteria</taxon>
        <taxon>Pseudomonadati</taxon>
        <taxon>Bacteroidota</taxon>
        <taxon>Bacteroidia</taxon>
        <taxon>Bacteroidales</taxon>
        <taxon>Williamwhitmaniaceae</taxon>
        <taxon>Williamwhitmania</taxon>
    </lineage>
</organism>
<feature type="domain" description="HTH crp-type" evidence="5">
    <location>
        <begin position="145"/>
        <end position="214"/>
    </location>
</feature>
<evidence type="ECO:0000313" key="7">
    <source>
        <dbReference type="Proteomes" id="UP000199452"/>
    </source>
</evidence>
<sequence>MFQVLEVKNEWLQSLTPQQIDELSKSTTKATYGKNEIIVKQNAQTSHVLLLIEGIVKMHIETRVGKSIIIKLCKGGSLLGLDMHLINEPYQCSYTALAPTTIYFIDLHLFKKLINQNQPFAQLILQEIARENQFLTERIAALTYKQLPGKLADILLYLSKHIYNSNTFHLPLSRQELAEIAGTTKESLIRTLTEFKNDKIIDVQGKSISILSLSIVETLSKLG</sequence>
<dbReference type="GO" id="GO:0003700">
    <property type="term" value="F:DNA-binding transcription factor activity"/>
    <property type="evidence" value="ECO:0007669"/>
    <property type="project" value="TreeGrafter"/>
</dbReference>
<dbReference type="OrthoDB" id="9127033at2"/>
<dbReference type="Pfam" id="PF13545">
    <property type="entry name" value="HTH_Crp_2"/>
    <property type="match status" value="1"/>
</dbReference>
<dbReference type="RefSeq" id="WP_092439796.1">
    <property type="nucleotide sequence ID" value="NZ_FMYP01000057.1"/>
</dbReference>
<gene>
    <name evidence="6" type="ORF">SAMN05216323_10577</name>
</gene>